<dbReference type="InterPro" id="IPR002711">
    <property type="entry name" value="HNH"/>
</dbReference>
<keyword evidence="3" id="KW-0255">Endonuclease</keyword>
<dbReference type="EMBL" id="JBEPLU010000002">
    <property type="protein sequence ID" value="MET3527253.1"/>
    <property type="molecule type" value="Genomic_DNA"/>
</dbReference>
<dbReference type="InterPro" id="IPR003615">
    <property type="entry name" value="HNH_nuc"/>
</dbReference>
<reference evidence="3 4" key="1">
    <citation type="submission" date="2024-06" db="EMBL/GenBank/DDBJ databases">
        <title>Genomic Encyclopedia of Type Strains, Phase IV (KMG-IV): sequencing the most valuable type-strain genomes for metagenomic binning, comparative biology and taxonomic classification.</title>
        <authorList>
            <person name="Goeker M."/>
        </authorList>
    </citation>
    <scope>NUCLEOTIDE SEQUENCE [LARGE SCALE GENOMIC DNA]</scope>
    <source>
        <strain evidence="3 4">DSM 17809</strain>
    </source>
</reference>
<dbReference type="GO" id="GO:0004519">
    <property type="term" value="F:endonuclease activity"/>
    <property type="evidence" value="ECO:0007669"/>
    <property type="project" value="UniProtKB-KW"/>
</dbReference>
<feature type="compositionally biased region" description="Basic and acidic residues" evidence="1">
    <location>
        <begin position="131"/>
        <end position="148"/>
    </location>
</feature>
<dbReference type="CDD" id="cd00085">
    <property type="entry name" value="HNHc"/>
    <property type="match status" value="1"/>
</dbReference>
<proteinExistence type="predicted"/>
<evidence type="ECO:0000313" key="3">
    <source>
        <dbReference type="EMBL" id="MET3527253.1"/>
    </source>
</evidence>
<evidence type="ECO:0000313" key="4">
    <source>
        <dbReference type="Proteomes" id="UP001549110"/>
    </source>
</evidence>
<dbReference type="Gene3D" id="1.10.30.50">
    <property type="match status" value="1"/>
</dbReference>
<protein>
    <submittedName>
        <fullName evidence="3">5-methylcytosine-specific restriction endonuclease McrA</fullName>
    </submittedName>
</protein>
<dbReference type="Proteomes" id="UP001549110">
    <property type="component" value="Unassembled WGS sequence"/>
</dbReference>
<evidence type="ECO:0000259" key="2">
    <source>
        <dbReference type="SMART" id="SM00507"/>
    </source>
</evidence>
<feature type="domain" description="HNH nuclease" evidence="2">
    <location>
        <begin position="33"/>
        <end position="85"/>
    </location>
</feature>
<dbReference type="Pfam" id="PF01844">
    <property type="entry name" value="HNH"/>
    <property type="match status" value="1"/>
</dbReference>
<keyword evidence="3" id="KW-0540">Nuclease</keyword>
<keyword evidence="4" id="KW-1185">Reference proteome</keyword>
<organism evidence="3 4">
    <name type="scientific">Phenylobacterium koreense</name>
    <dbReference type="NCBI Taxonomy" id="266125"/>
    <lineage>
        <taxon>Bacteria</taxon>
        <taxon>Pseudomonadati</taxon>
        <taxon>Pseudomonadota</taxon>
        <taxon>Alphaproteobacteria</taxon>
        <taxon>Caulobacterales</taxon>
        <taxon>Caulobacteraceae</taxon>
        <taxon>Phenylobacterium</taxon>
    </lineage>
</organism>
<comment type="caution">
    <text evidence="3">The sequence shown here is derived from an EMBL/GenBank/DDBJ whole genome shotgun (WGS) entry which is preliminary data.</text>
</comment>
<sequence>MMRAPIAQKLAELREKIGRIPAHKTPVKKFTKAERKAVFDAYDGLCAGCDEPLLKGWEVDHIKERADGGTHDPSNLQPLCGPEQNGCHQGKTSAFNRGKAKPNRIAKRELNGPKPSTFRPGRKLQSPGFRTDIRKTMSGEIVRRKASA</sequence>
<feature type="compositionally biased region" description="Polar residues" evidence="1">
    <location>
        <begin position="86"/>
        <end position="95"/>
    </location>
</feature>
<name>A0ABV2EJM2_9CAUL</name>
<keyword evidence="3" id="KW-0378">Hydrolase</keyword>
<gene>
    <name evidence="3" type="ORF">ABID41_002371</name>
</gene>
<dbReference type="SMART" id="SM00507">
    <property type="entry name" value="HNHc"/>
    <property type="match status" value="1"/>
</dbReference>
<dbReference type="RefSeq" id="WP_354297751.1">
    <property type="nucleotide sequence ID" value="NZ_JBEPLU010000002.1"/>
</dbReference>
<feature type="region of interest" description="Disordered" evidence="1">
    <location>
        <begin position="65"/>
        <end position="148"/>
    </location>
</feature>
<accession>A0ABV2EJM2</accession>
<evidence type="ECO:0000256" key="1">
    <source>
        <dbReference type="SAM" id="MobiDB-lite"/>
    </source>
</evidence>